<keyword evidence="2" id="KW-1185">Reference proteome</keyword>
<dbReference type="AlphaFoldDB" id="A0A2T0TMB9"/>
<accession>A0A2T0TMB9</accession>
<comment type="caution">
    <text evidence="1">The sequence shown here is derived from an EMBL/GenBank/DDBJ whole genome shotgun (WGS) entry which is preliminary data.</text>
</comment>
<protein>
    <submittedName>
        <fullName evidence="1">Polyketide cyclase/dehydrase/lipid transport protein</fullName>
    </submittedName>
</protein>
<dbReference type="Gene3D" id="3.30.530.20">
    <property type="match status" value="1"/>
</dbReference>
<dbReference type="EMBL" id="PVTF01000001">
    <property type="protein sequence ID" value="PRY46799.1"/>
    <property type="molecule type" value="Genomic_DNA"/>
</dbReference>
<reference evidence="1 2" key="1">
    <citation type="submission" date="2018-03" db="EMBL/GenBank/DDBJ databases">
        <title>Genomic Encyclopedia of Archaeal and Bacterial Type Strains, Phase II (KMG-II): from individual species to whole genera.</title>
        <authorList>
            <person name="Goeker M."/>
        </authorList>
    </citation>
    <scope>NUCLEOTIDE SEQUENCE [LARGE SCALE GENOMIC DNA]</scope>
    <source>
        <strain evidence="1 2">DSM 44720</strain>
    </source>
</reference>
<dbReference type="InterPro" id="IPR023393">
    <property type="entry name" value="START-like_dom_sf"/>
</dbReference>
<name>A0A2T0TMB9_9PSEU</name>
<gene>
    <name evidence="1" type="ORF">CLV43_1011080</name>
</gene>
<dbReference type="OrthoDB" id="4823586at2"/>
<dbReference type="Pfam" id="PF10604">
    <property type="entry name" value="Polyketide_cyc2"/>
    <property type="match status" value="1"/>
</dbReference>
<dbReference type="SUPFAM" id="SSF55961">
    <property type="entry name" value="Bet v1-like"/>
    <property type="match status" value="1"/>
</dbReference>
<dbReference type="RefSeq" id="WP_106185754.1">
    <property type="nucleotide sequence ID" value="NZ_PVTF01000001.1"/>
</dbReference>
<dbReference type="InterPro" id="IPR019587">
    <property type="entry name" value="Polyketide_cyclase/dehydratase"/>
</dbReference>
<evidence type="ECO:0000313" key="1">
    <source>
        <dbReference type="EMBL" id="PRY46799.1"/>
    </source>
</evidence>
<proteinExistence type="predicted"/>
<sequence length="148" mass="16149">MTVLELRVPVAAPADRTWAAMTDWTRQGEWMLGTDVRLTAGDGAGVGSELAAFTGVGPLGFTDTMRVTTWDPPRRCVVLHTGAVVKGTGEFVVEAVNDRASVFVWIERLDLPFGVVGRIGWPVVRPAFAWGVRRSLARFARFAEGYGR</sequence>
<organism evidence="1 2">
    <name type="scientific">Umezawaea tangerina</name>
    <dbReference type="NCBI Taxonomy" id="84725"/>
    <lineage>
        <taxon>Bacteria</taxon>
        <taxon>Bacillati</taxon>
        <taxon>Actinomycetota</taxon>
        <taxon>Actinomycetes</taxon>
        <taxon>Pseudonocardiales</taxon>
        <taxon>Pseudonocardiaceae</taxon>
        <taxon>Umezawaea</taxon>
    </lineage>
</organism>
<dbReference type="CDD" id="cd07812">
    <property type="entry name" value="SRPBCC"/>
    <property type="match status" value="1"/>
</dbReference>
<evidence type="ECO:0000313" key="2">
    <source>
        <dbReference type="Proteomes" id="UP000239494"/>
    </source>
</evidence>
<dbReference type="Proteomes" id="UP000239494">
    <property type="component" value="Unassembled WGS sequence"/>
</dbReference>